<dbReference type="GO" id="GO:0015141">
    <property type="term" value="F:succinate transmembrane transporter activity"/>
    <property type="evidence" value="ECO:0007669"/>
    <property type="project" value="TreeGrafter"/>
</dbReference>
<evidence type="ECO:0000313" key="11">
    <source>
        <dbReference type="Proteomes" id="UP000298656"/>
    </source>
</evidence>
<dbReference type="OrthoDB" id="9766690at2"/>
<keyword evidence="2" id="KW-0813">Transport</keyword>
<dbReference type="NCBIfam" id="NF002461">
    <property type="entry name" value="PRK01663.1"/>
    <property type="match status" value="1"/>
</dbReference>
<keyword evidence="7 9" id="KW-0472">Membrane</keyword>
<sequence>MLRRFCRHIYVQVLIAILIGIAVGHFFPTFAQSLKPLSDAFIRLIKMITPPLIFTTIVCGASQIGEMRTLGRIAGKTIIYFEVVTTLALLIGMLMVNLIGPGVGMNLQPGTADVHVLAQYQTEVHHGGGLTGFFLNIIPSSFLSPFASGDMIQIVVIACLFAVGLSYIGEKGQPVLTFFEAVSEVLFKIVGFIMKLAPLGALGAMGFAVGKYGLSALNSLGMLLVTIYVATIFFLVVVLGTICRMSGFRLLRLLNYLKGEILLVLATTSSESVFPQLIRKLEGMGCPKQVVGIVMPMGYSFNLDGTCVAQVICAMFIAQAYNVPLSWGDQIGLMVLSMISSKGAAGVSGAGFVTLLATLTAFKQIPIEGAALILGVDRFISEVRAVTNMIGNAVATLVVSGLEKERDNAQMATVLKLRRVRSEA</sequence>
<dbReference type="Pfam" id="PF00375">
    <property type="entry name" value="SDF"/>
    <property type="match status" value="1"/>
</dbReference>
<keyword evidence="6 9" id="KW-1133">Transmembrane helix</keyword>
<dbReference type="PANTHER" id="PTHR42865">
    <property type="entry name" value="PROTON/GLUTAMATE-ASPARTATE SYMPORTER"/>
    <property type="match status" value="1"/>
</dbReference>
<comment type="subcellular location">
    <subcellularLocation>
        <location evidence="1">Cell membrane</location>
        <topology evidence="1">Multi-pass membrane protein</topology>
    </subcellularLocation>
</comment>
<keyword evidence="3" id="KW-1003">Cell membrane</keyword>
<feature type="transmembrane region" description="Helical" evidence="9">
    <location>
        <begin position="221"/>
        <end position="243"/>
    </location>
</feature>
<dbReference type="PANTHER" id="PTHR42865:SF1">
    <property type="entry name" value="AEROBIC C4-DICARBOXYLATE TRANSPORT PROTEIN"/>
    <property type="match status" value="1"/>
</dbReference>
<gene>
    <name evidence="10" type="primary">dctA</name>
    <name evidence="10" type="ORF">FAZ95_15380</name>
</gene>
<reference evidence="10 11" key="1">
    <citation type="submission" date="2019-05" db="EMBL/GenBank/DDBJ databases">
        <title>Burkholderia sp. DHOD12, isolated from subtropical forest soil.</title>
        <authorList>
            <person name="Gao Z.-H."/>
            <person name="Qiu L.-H."/>
        </authorList>
    </citation>
    <scope>NUCLEOTIDE SEQUENCE [LARGE SCALE GENOMIC DNA]</scope>
    <source>
        <strain evidence="10 11">DHOD12</strain>
    </source>
</reference>
<keyword evidence="5" id="KW-0769">Symport</keyword>
<evidence type="ECO:0000256" key="8">
    <source>
        <dbReference type="ARBA" id="ARBA00053346"/>
    </source>
</evidence>
<evidence type="ECO:0000256" key="2">
    <source>
        <dbReference type="ARBA" id="ARBA00022448"/>
    </source>
</evidence>
<dbReference type="EMBL" id="CP040077">
    <property type="protein sequence ID" value="QCP50426.1"/>
    <property type="molecule type" value="Genomic_DNA"/>
</dbReference>
<evidence type="ECO:0000313" key="10">
    <source>
        <dbReference type="EMBL" id="QCP50426.1"/>
    </source>
</evidence>
<dbReference type="GO" id="GO:0005886">
    <property type="term" value="C:plasma membrane"/>
    <property type="evidence" value="ECO:0007669"/>
    <property type="project" value="UniProtKB-SubCell"/>
</dbReference>
<evidence type="ECO:0000256" key="7">
    <source>
        <dbReference type="ARBA" id="ARBA00023136"/>
    </source>
</evidence>
<proteinExistence type="predicted"/>
<dbReference type="SUPFAM" id="SSF118215">
    <property type="entry name" value="Proton glutamate symport protein"/>
    <property type="match status" value="1"/>
</dbReference>
<evidence type="ECO:0000256" key="1">
    <source>
        <dbReference type="ARBA" id="ARBA00004651"/>
    </source>
</evidence>
<evidence type="ECO:0000256" key="4">
    <source>
        <dbReference type="ARBA" id="ARBA00022692"/>
    </source>
</evidence>
<protein>
    <submittedName>
        <fullName evidence="10">C4-dicarboxylate transporter DctA</fullName>
    </submittedName>
</protein>
<dbReference type="GO" id="GO:0015366">
    <property type="term" value="F:malate:proton symporter activity"/>
    <property type="evidence" value="ECO:0007669"/>
    <property type="project" value="TreeGrafter"/>
</dbReference>
<dbReference type="Gene3D" id="1.10.3860.10">
    <property type="entry name" value="Sodium:dicarboxylate symporter"/>
    <property type="match status" value="1"/>
</dbReference>
<evidence type="ECO:0000256" key="9">
    <source>
        <dbReference type="SAM" id="Phobius"/>
    </source>
</evidence>
<feature type="transmembrane region" description="Helical" evidence="9">
    <location>
        <begin position="189"/>
        <end position="209"/>
    </location>
</feature>
<feature type="transmembrane region" description="Helical" evidence="9">
    <location>
        <begin position="77"/>
        <end position="99"/>
    </location>
</feature>
<accession>A0A4P8IQ42</accession>
<feature type="transmembrane region" description="Helical" evidence="9">
    <location>
        <begin position="47"/>
        <end position="65"/>
    </location>
</feature>
<dbReference type="GO" id="GO:0070778">
    <property type="term" value="P:L-aspartate transmembrane transport"/>
    <property type="evidence" value="ECO:0007669"/>
    <property type="project" value="TreeGrafter"/>
</dbReference>
<dbReference type="Proteomes" id="UP000298656">
    <property type="component" value="Chromosome 1"/>
</dbReference>
<evidence type="ECO:0000256" key="6">
    <source>
        <dbReference type="ARBA" id="ARBA00022989"/>
    </source>
</evidence>
<feature type="transmembrane region" description="Helical" evidence="9">
    <location>
        <begin position="9"/>
        <end position="27"/>
    </location>
</feature>
<dbReference type="KEGG" id="tvl:FAZ95_15380"/>
<dbReference type="GO" id="GO:0015138">
    <property type="term" value="F:fumarate transmembrane transporter activity"/>
    <property type="evidence" value="ECO:0007669"/>
    <property type="project" value="TreeGrafter"/>
</dbReference>
<evidence type="ECO:0000256" key="3">
    <source>
        <dbReference type="ARBA" id="ARBA00022475"/>
    </source>
</evidence>
<dbReference type="InterPro" id="IPR036458">
    <property type="entry name" value="Na:dicarbo_symporter_sf"/>
</dbReference>
<dbReference type="AlphaFoldDB" id="A0A4P8IQ42"/>
<comment type="function">
    <text evidence="8">Responsible for the transport of dicarboxylates such as succinate, fumarate, and malate from the periplasm across the membrane.</text>
</comment>
<feature type="transmembrane region" description="Helical" evidence="9">
    <location>
        <begin position="151"/>
        <end position="168"/>
    </location>
</feature>
<keyword evidence="11" id="KW-1185">Reference proteome</keyword>
<organism evidence="10 11">
    <name type="scientific">Trinickia violacea</name>
    <dbReference type="NCBI Taxonomy" id="2571746"/>
    <lineage>
        <taxon>Bacteria</taxon>
        <taxon>Pseudomonadati</taxon>
        <taxon>Pseudomonadota</taxon>
        <taxon>Betaproteobacteria</taxon>
        <taxon>Burkholderiales</taxon>
        <taxon>Burkholderiaceae</taxon>
        <taxon>Trinickia</taxon>
    </lineage>
</organism>
<dbReference type="PRINTS" id="PR00173">
    <property type="entry name" value="EDTRNSPORT"/>
</dbReference>
<dbReference type="RefSeq" id="WP_137333244.1">
    <property type="nucleotide sequence ID" value="NZ_CP040077.1"/>
</dbReference>
<name>A0A4P8IQ42_9BURK</name>
<dbReference type="FunFam" id="1.10.3860.10:FF:000001">
    <property type="entry name" value="C4-dicarboxylate transport protein"/>
    <property type="match status" value="1"/>
</dbReference>
<keyword evidence="4 9" id="KW-0812">Transmembrane</keyword>
<dbReference type="InterPro" id="IPR001991">
    <property type="entry name" value="Na-dicarboxylate_symporter"/>
</dbReference>
<evidence type="ECO:0000256" key="5">
    <source>
        <dbReference type="ARBA" id="ARBA00022847"/>
    </source>
</evidence>